<dbReference type="PROSITE" id="PS51898">
    <property type="entry name" value="TYR_RECOMBINASE"/>
    <property type="match status" value="1"/>
</dbReference>
<dbReference type="RefSeq" id="WP_160773416.1">
    <property type="nucleotide sequence ID" value="NZ_WTYV01000010.1"/>
</dbReference>
<evidence type="ECO:0000313" key="7">
    <source>
        <dbReference type="Proteomes" id="UP000466966"/>
    </source>
</evidence>
<comment type="caution">
    <text evidence="6">The sequence shown here is derived from an EMBL/GenBank/DDBJ whole genome shotgun (WGS) entry which is preliminary data.</text>
</comment>
<dbReference type="AlphaFoldDB" id="A0A844Z111"/>
<dbReference type="Gene3D" id="3.30.160.390">
    <property type="entry name" value="Integrase, DNA-binding domain"/>
    <property type="match status" value="1"/>
</dbReference>
<evidence type="ECO:0000256" key="1">
    <source>
        <dbReference type="ARBA" id="ARBA00008857"/>
    </source>
</evidence>
<dbReference type="Gene3D" id="1.10.150.130">
    <property type="match status" value="1"/>
</dbReference>
<evidence type="ECO:0000256" key="3">
    <source>
        <dbReference type="ARBA" id="ARBA00023125"/>
    </source>
</evidence>
<keyword evidence="7" id="KW-1185">Reference proteome</keyword>
<dbReference type="InterPro" id="IPR011010">
    <property type="entry name" value="DNA_brk_join_enz"/>
</dbReference>
<dbReference type="OrthoDB" id="7388552at2"/>
<evidence type="ECO:0000313" key="6">
    <source>
        <dbReference type="EMBL" id="MXO73489.1"/>
    </source>
</evidence>
<organism evidence="6 7">
    <name type="scientific">Alteraurantiacibacter buctensis</name>
    <dbReference type="NCBI Taxonomy" id="1503981"/>
    <lineage>
        <taxon>Bacteria</taxon>
        <taxon>Pseudomonadati</taxon>
        <taxon>Pseudomonadota</taxon>
        <taxon>Alphaproteobacteria</taxon>
        <taxon>Sphingomonadales</taxon>
        <taxon>Erythrobacteraceae</taxon>
        <taxon>Alteraurantiacibacter</taxon>
    </lineage>
</organism>
<dbReference type="GO" id="GO:0006310">
    <property type="term" value="P:DNA recombination"/>
    <property type="evidence" value="ECO:0007669"/>
    <property type="project" value="UniProtKB-KW"/>
</dbReference>
<dbReference type="InterPro" id="IPR050808">
    <property type="entry name" value="Phage_Integrase"/>
</dbReference>
<dbReference type="GO" id="GO:0015074">
    <property type="term" value="P:DNA integration"/>
    <property type="evidence" value="ECO:0007669"/>
    <property type="project" value="UniProtKB-KW"/>
</dbReference>
<proteinExistence type="inferred from homology"/>
<accession>A0A844Z111</accession>
<dbReference type="Pfam" id="PF00589">
    <property type="entry name" value="Phage_integrase"/>
    <property type="match status" value="1"/>
</dbReference>
<dbReference type="InterPro" id="IPR025166">
    <property type="entry name" value="Integrase_DNA_bind_dom"/>
</dbReference>
<dbReference type="PANTHER" id="PTHR30629:SF2">
    <property type="entry name" value="PROPHAGE INTEGRASE INTS-RELATED"/>
    <property type="match status" value="1"/>
</dbReference>
<dbReference type="Gene3D" id="1.10.443.10">
    <property type="entry name" value="Intergrase catalytic core"/>
    <property type="match status" value="1"/>
</dbReference>
<dbReference type="InterPro" id="IPR010998">
    <property type="entry name" value="Integrase_recombinase_N"/>
</dbReference>
<dbReference type="PANTHER" id="PTHR30629">
    <property type="entry name" value="PROPHAGE INTEGRASE"/>
    <property type="match status" value="1"/>
</dbReference>
<reference evidence="6 7" key="1">
    <citation type="submission" date="2019-12" db="EMBL/GenBank/DDBJ databases">
        <title>Genomic-based taxomic classification of the family Erythrobacteraceae.</title>
        <authorList>
            <person name="Xu L."/>
        </authorList>
    </citation>
    <scope>NUCLEOTIDE SEQUENCE [LARGE SCALE GENOMIC DNA]</scope>
    <source>
        <strain evidence="6 7">M0322</strain>
    </source>
</reference>
<dbReference type="Pfam" id="PF22022">
    <property type="entry name" value="Phage_int_M"/>
    <property type="match status" value="1"/>
</dbReference>
<protein>
    <submittedName>
        <fullName evidence="6">Tyrosine-type recombinase/integrase</fullName>
    </submittedName>
</protein>
<comment type="similarity">
    <text evidence="1">Belongs to the 'phage' integrase family.</text>
</comment>
<dbReference type="Pfam" id="PF13356">
    <property type="entry name" value="Arm-DNA-bind_3"/>
    <property type="match status" value="1"/>
</dbReference>
<gene>
    <name evidence="6" type="ORF">GRI99_17875</name>
</gene>
<feature type="domain" description="Tyr recombinase" evidence="5">
    <location>
        <begin position="198"/>
        <end position="372"/>
    </location>
</feature>
<keyword evidence="3" id="KW-0238">DNA-binding</keyword>
<keyword evidence="4" id="KW-0233">DNA recombination</keyword>
<evidence type="ECO:0000259" key="5">
    <source>
        <dbReference type="PROSITE" id="PS51898"/>
    </source>
</evidence>
<dbReference type="Proteomes" id="UP000466966">
    <property type="component" value="Unassembled WGS sequence"/>
</dbReference>
<dbReference type="SUPFAM" id="SSF56349">
    <property type="entry name" value="DNA breaking-rejoining enzymes"/>
    <property type="match status" value="1"/>
</dbReference>
<dbReference type="InterPro" id="IPR002104">
    <property type="entry name" value="Integrase_catalytic"/>
</dbReference>
<evidence type="ECO:0000256" key="2">
    <source>
        <dbReference type="ARBA" id="ARBA00022908"/>
    </source>
</evidence>
<dbReference type="InterPro" id="IPR053876">
    <property type="entry name" value="Phage_int_M"/>
</dbReference>
<name>A0A844Z111_9SPHN</name>
<dbReference type="CDD" id="cd00801">
    <property type="entry name" value="INT_P4_C"/>
    <property type="match status" value="1"/>
</dbReference>
<keyword evidence="2" id="KW-0229">DNA integration</keyword>
<dbReference type="InterPro" id="IPR038488">
    <property type="entry name" value="Integrase_DNA-bd_sf"/>
</dbReference>
<dbReference type="InterPro" id="IPR013762">
    <property type="entry name" value="Integrase-like_cat_sf"/>
</dbReference>
<sequence length="382" mass="43114">MGKLTAAQVRNLKTPGRYMDGDGLALVITAPQKGYWVLRATVNGRRRDIGLGSLDLVKLAEAREAAIDMRRDIQRGLDPVAERKRQKIEILTFKAAAKKVHAEQTASWKNGKHQDQWLNTLESYAFPKLGDRLVNDIEGPLIREVLVGIWLSKPETARRVKQRIGVVLDWAYANGMRLTEAPMRSLNRALPRQPKKDGHFAAMPYEDVPAFIQHLRKRISVTRLALEFLILTAARSGEVRGAKWSEIDLESKLWTVPADRMKVGKKHTVPLTAAAINVLERARPFYAECSDLVFPGRNVLRPLSDMTLLKVMRCAALPFTVHGFRSAFRDWAAERSSFPGEVAEAALAHTVANRVEAAYRRTDYLDKRKLLMKDWADFVMPG</sequence>
<dbReference type="EMBL" id="WTYV01000010">
    <property type="protein sequence ID" value="MXO73489.1"/>
    <property type="molecule type" value="Genomic_DNA"/>
</dbReference>
<dbReference type="GO" id="GO:0003677">
    <property type="term" value="F:DNA binding"/>
    <property type="evidence" value="ECO:0007669"/>
    <property type="project" value="UniProtKB-KW"/>
</dbReference>
<evidence type="ECO:0000256" key="4">
    <source>
        <dbReference type="ARBA" id="ARBA00023172"/>
    </source>
</evidence>